<dbReference type="Pfam" id="PF20941">
    <property type="entry name" value="DUF6848"/>
    <property type="match status" value="1"/>
</dbReference>
<dbReference type="InterPro" id="IPR049294">
    <property type="entry name" value="DUF6848"/>
</dbReference>
<organism evidence="3">
    <name type="scientific">bioreactor metagenome</name>
    <dbReference type="NCBI Taxonomy" id="1076179"/>
    <lineage>
        <taxon>unclassified sequences</taxon>
        <taxon>metagenomes</taxon>
        <taxon>ecological metagenomes</taxon>
    </lineage>
</organism>
<evidence type="ECO:0000313" key="3">
    <source>
        <dbReference type="EMBL" id="MPM25181.1"/>
    </source>
</evidence>
<proteinExistence type="predicted"/>
<dbReference type="EMBL" id="VSSQ01004433">
    <property type="protein sequence ID" value="MPM25181.1"/>
    <property type="molecule type" value="Genomic_DNA"/>
</dbReference>
<accession>A0A644YB94</accession>
<sequence>MEYNNNMNATETIEEMSQDKEVSAAIPSQSPAKAKNEKLEELKARYGGKVYRVGATIEVDDETEKTVEYFFKRPSTGSYDRYVKTTAQGATKALKAFLFDNVTEESKAALEADLEEFPALALSIGEKLLGMLGLSKQTNLKLL</sequence>
<feature type="compositionally biased region" description="Polar residues" evidence="1">
    <location>
        <begin position="1"/>
        <end position="11"/>
    </location>
</feature>
<dbReference type="AlphaFoldDB" id="A0A644YB94"/>
<feature type="region of interest" description="Disordered" evidence="1">
    <location>
        <begin position="1"/>
        <end position="36"/>
    </location>
</feature>
<evidence type="ECO:0000256" key="1">
    <source>
        <dbReference type="SAM" id="MobiDB-lite"/>
    </source>
</evidence>
<dbReference type="Gene3D" id="3.30.2220.10">
    <property type="entry name" value="rbstp2171"/>
    <property type="match status" value="1"/>
</dbReference>
<evidence type="ECO:0000259" key="2">
    <source>
        <dbReference type="Pfam" id="PF20941"/>
    </source>
</evidence>
<protein>
    <recommendedName>
        <fullName evidence="2">DUF6848 domain-containing protein</fullName>
    </recommendedName>
</protein>
<gene>
    <name evidence="3" type="ORF">SDC9_71671</name>
</gene>
<comment type="caution">
    <text evidence="3">The sequence shown here is derived from an EMBL/GenBank/DDBJ whole genome shotgun (WGS) entry which is preliminary data.</text>
</comment>
<reference evidence="3" key="1">
    <citation type="submission" date="2019-08" db="EMBL/GenBank/DDBJ databases">
        <authorList>
            <person name="Kucharzyk K."/>
            <person name="Murdoch R.W."/>
            <person name="Higgins S."/>
            <person name="Loffler F."/>
        </authorList>
    </citation>
    <scope>NUCLEOTIDE SEQUENCE</scope>
</reference>
<name>A0A644YB94_9ZZZZ</name>
<feature type="domain" description="DUF6848" evidence="2">
    <location>
        <begin position="42"/>
        <end position="141"/>
    </location>
</feature>